<evidence type="ECO:0000313" key="1">
    <source>
        <dbReference type="EMBL" id="KAJ7520753.1"/>
    </source>
</evidence>
<gene>
    <name evidence="1" type="ORF">O6H91_19G021600</name>
</gene>
<proteinExistence type="predicted"/>
<organism evidence="1 2">
    <name type="scientific">Diphasiastrum complanatum</name>
    <name type="common">Issler's clubmoss</name>
    <name type="synonym">Lycopodium complanatum</name>
    <dbReference type="NCBI Taxonomy" id="34168"/>
    <lineage>
        <taxon>Eukaryota</taxon>
        <taxon>Viridiplantae</taxon>
        <taxon>Streptophyta</taxon>
        <taxon>Embryophyta</taxon>
        <taxon>Tracheophyta</taxon>
        <taxon>Lycopodiopsida</taxon>
        <taxon>Lycopodiales</taxon>
        <taxon>Lycopodiaceae</taxon>
        <taxon>Lycopodioideae</taxon>
        <taxon>Diphasiastrum</taxon>
    </lineage>
</organism>
<comment type="caution">
    <text evidence="1">The sequence shown here is derived from an EMBL/GenBank/DDBJ whole genome shotgun (WGS) entry which is preliminary data.</text>
</comment>
<dbReference type="EMBL" id="CM055110">
    <property type="protein sequence ID" value="KAJ7520753.1"/>
    <property type="molecule type" value="Genomic_DNA"/>
</dbReference>
<dbReference type="Proteomes" id="UP001162992">
    <property type="component" value="Chromosome 19"/>
</dbReference>
<name>A0ACC2AT96_DIPCM</name>
<protein>
    <submittedName>
        <fullName evidence="1">Uncharacterized protein</fullName>
    </submittedName>
</protein>
<evidence type="ECO:0000313" key="2">
    <source>
        <dbReference type="Proteomes" id="UP001162992"/>
    </source>
</evidence>
<sequence length="206" mass="23007">MAVNHSNAQLVQKKVVRSVSGSGSLKIVLRNLVLGILLGLVFRKAVDLVLFPMVTEAWKSLNSALRRLTLFFIVNTVVLLVLVASGFFSPSRGAQGDPTAVQNEELRAAGKQWKRSDSGRFQNRPNLLEPKPDGKDLSLSLVERTRDQKKQPNLTDHMTSTKAVRSPVEHNNDLINGELDDLNEQIEAFIAKVRRQMKQQERQGIT</sequence>
<keyword evidence="2" id="KW-1185">Reference proteome</keyword>
<reference evidence="2" key="1">
    <citation type="journal article" date="2024" name="Proc. Natl. Acad. Sci. U.S.A.">
        <title>Extraordinary preservation of gene collinearity over three hundred million years revealed in homosporous lycophytes.</title>
        <authorList>
            <person name="Li C."/>
            <person name="Wickell D."/>
            <person name="Kuo L.Y."/>
            <person name="Chen X."/>
            <person name="Nie B."/>
            <person name="Liao X."/>
            <person name="Peng D."/>
            <person name="Ji J."/>
            <person name="Jenkins J."/>
            <person name="Williams M."/>
            <person name="Shu S."/>
            <person name="Plott C."/>
            <person name="Barry K."/>
            <person name="Rajasekar S."/>
            <person name="Grimwood J."/>
            <person name="Han X."/>
            <person name="Sun S."/>
            <person name="Hou Z."/>
            <person name="He W."/>
            <person name="Dai G."/>
            <person name="Sun C."/>
            <person name="Schmutz J."/>
            <person name="Leebens-Mack J.H."/>
            <person name="Li F.W."/>
            <person name="Wang L."/>
        </authorList>
    </citation>
    <scope>NUCLEOTIDE SEQUENCE [LARGE SCALE GENOMIC DNA]</scope>
    <source>
        <strain evidence="2">cv. PW_Plant_1</strain>
    </source>
</reference>
<accession>A0ACC2AT96</accession>